<proteinExistence type="predicted"/>
<feature type="non-terminal residue" evidence="1">
    <location>
        <position position="1"/>
    </location>
</feature>
<sequence>YNYMSKNLSNYPRPLHDIDPALVYNSDYMTTNSSNKSNASTQNTAYNTTLSDENANRFRASTSFYENRSATSRNLITPERRYRSLSQMSLDDISDSHSLTGYDLMSNQSQESFVTQQNSNKEHVSRPNTSFQRTSSLPATSCDTPTWNSSNNPQNYYCQPREKISSIDMQLQRASRSPTNSYNTTANIDSQALNFSDEESLVNWLCTRPDLIAQVQRLSTTSLLHKSEVNTSEPFDKETIINL</sequence>
<dbReference type="Proteomes" id="UP000789920">
    <property type="component" value="Unassembled WGS sequence"/>
</dbReference>
<evidence type="ECO:0000313" key="1">
    <source>
        <dbReference type="EMBL" id="CAG8835940.1"/>
    </source>
</evidence>
<name>A0ACA9SD76_9GLOM</name>
<gene>
    <name evidence="1" type="ORF">RPERSI_LOCUS29739</name>
</gene>
<keyword evidence="2" id="KW-1185">Reference proteome</keyword>
<reference evidence="1" key="1">
    <citation type="submission" date="2021-06" db="EMBL/GenBank/DDBJ databases">
        <authorList>
            <person name="Kallberg Y."/>
            <person name="Tangrot J."/>
            <person name="Rosling A."/>
        </authorList>
    </citation>
    <scope>NUCLEOTIDE SEQUENCE</scope>
    <source>
        <strain evidence="1">MA461A</strain>
    </source>
</reference>
<evidence type="ECO:0000313" key="2">
    <source>
        <dbReference type="Proteomes" id="UP000789920"/>
    </source>
</evidence>
<accession>A0ACA9SD76</accession>
<organism evidence="1 2">
    <name type="scientific">Racocetra persica</name>
    <dbReference type="NCBI Taxonomy" id="160502"/>
    <lineage>
        <taxon>Eukaryota</taxon>
        <taxon>Fungi</taxon>
        <taxon>Fungi incertae sedis</taxon>
        <taxon>Mucoromycota</taxon>
        <taxon>Glomeromycotina</taxon>
        <taxon>Glomeromycetes</taxon>
        <taxon>Diversisporales</taxon>
        <taxon>Gigasporaceae</taxon>
        <taxon>Racocetra</taxon>
    </lineage>
</organism>
<comment type="caution">
    <text evidence="1">The sequence shown here is derived from an EMBL/GenBank/DDBJ whole genome shotgun (WGS) entry which is preliminary data.</text>
</comment>
<dbReference type="EMBL" id="CAJVQC010113242">
    <property type="protein sequence ID" value="CAG8835940.1"/>
    <property type="molecule type" value="Genomic_DNA"/>
</dbReference>
<feature type="non-terminal residue" evidence="1">
    <location>
        <position position="243"/>
    </location>
</feature>
<protein>
    <submittedName>
        <fullName evidence="1">16240_t:CDS:1</fullName>
    </submittedName>
</protein>